<reference evidence="1" key="1">
    <citation type="journal article" date="2023" name="Mol. Biol. Evol.">
        <title>Third-Generation Sequencing Reveals the Adaptive Role of the Epigenome in Three Deep-Sea Polychaetes.</title>
        <authorList>
            <person name="Perez M."/>
            <person name="Aroh O."/>
            <person name="Sun Y."/>
            <person name="Lan Y."/>
            <person name="Juniper S.K."/>
            <person name="Young C.R."/>
            <person name="Angers B."/>
            <person name="Qian P.Y."/>
        </authorList>
    </citation>
    <scope>NUCLEOTIDE SEQUENCE</scope>
    <source>
        <strain evidence="1">P08H-3</strain>
    </source>
</reference>
<evidence type="ECO:0000313" key="1">
    <source>
        <dbReference type="EMBL" id="KAK2159962.1"/>
    </source>
</evidence>
<accession>A0AAD9JVK3</accession>
<protein>
    <submittedName>
        <fullName evidence="1">Uncharacterized protein</fullName>
    </submittedName>
</protein>
<evidence type="ECO:0000313" key="2">
    <source>
        <dbReference type="Proteomes" id="UP001208570"/>
    </source>
</evidence>
<sequence>MRIECDRGF</sequence>
<comment type="caution">
    <text evidence="1">The sequence shown here is derived from an EMBL/GenBank/DDBJ whole genome shotgun (WGS) entry which is preliminary data.</text>
</comment>
<proteinExistence type="predicted"/>
<keyword evidence="2" id="KW-1185">Reference proteome</keyword>
<dbReference type="EMBL" id="JAODUP010000143">
    <property type="protein sequence ID" value="KAK2159962.1"/>
    <property type="molecule type" value="Genomic_DNA"/>
</dbReference>
<name>A0AAD9JVK3_9ANNE</name>
<gene>
    <name evidence="1" type="ORF">LSH36_143g06035</name>
</gene>
<organism evidence="1 2">
    <name type="scientific">Paralvinella palmiformis</name>
    <dbReference type="NCBI Taxonomy" id="53620"/>
    <lineage>
        <taxon>Eukaryota</taxon>
        <taxon>Metazoa</taxon>
        <taxon>Spiralia</taxon>
        <taxon>Lophotrochozoa</taxon>
        <taxon>Annelida</taxon>
        <taxon>Polychaeta</taxon>
        <taxon>Sedentaria</taxon>
        <taxon>Canalipalpata</taxon>
        <taxon>Terebellida</taxon>
        <taxon>Terebelliformia</taxon>
        <taxon>Alvinellidae</taxon>
        <taxon>Paralvinella</taxon>
    </lineage>
</organism>
<dbReference type="Proteomes" id="UP001208570">
    <property type="component" value="Unassembled WGS sequence"/>
</dbReference>